<dbReference type="AlphaFoldDB" id="A0A4U9UJK1"/>
<reference evidence="1 2" key="1">
    <citation type="submission" date="2019-05" db="EMBL/GenBank/DDBJ databases">
        <authorList>
            <consortium name="Pathogen Informatics"/>
        </authorList>
    </citation>
    <scope>NUCLEOTIDE SEQUENCE [LARGE SCALE GENOMIC DNA]</scope>
    <source>
        <strain evidence="1 2">NCTC11429</strain>
    </source>
</reference>
<name>A0A4U9UJK1_9SPHI</name>
<gene>
    <name evidence="1" type="ORF">NCTC11429_01082</name>
</gene>
<proteinExistence type="predicted"/>
<dbReference type="EMBL" id="LR590484">
    <property type="protein sequence ID" value="VTR32877.1"/>
    <property type="molecule type" value="Genomic_DNA"/>
</dbReference>
<protein>
    <submittedName>
        <fullName evidence="1">Uncharacterized protein</fullName>
    </submittedName>
</protein>
<dbReference type="STRING" id="1123265.GCA_000686625_03999"/>
<organism evidence="1 2">
    <name type="scientific">Sphingobacterium thalpophilum</name>
    <dbReference type="NCBI Taxonomy" id="259"/>
    <lineage>
        <taxon>Bacteria</taxon>
        <taxon>Pseudomonadati</taxon>
        <taxon>Bacteroidota</taxon>
        <taxon>Sphingobacteriia</taxon>
        <taxon>Sphingobacteriales</taxon>
        <taxon>Sphingobacteriaceae</taxon>
        <taxon>Sphingobacterium</taxon>
    </lineage>
</organism>
<evidence type="ECO:0000313" key="2">
    <source>
        <dbReference type="Proteomes" id="UP000308196"/>
    </source>
</evidence>
<dbReference type="Proteomes" id="UP000308196">
    <property type="component" value="Chromosome"/>
</dbReference>
<sequence length="63" mass="7585">METLNGEGMVKVQQEKLKRKGFDFKFHTHTYVNSKGQVYNFIYEMGYLILENNWILLVRKKPM</sequence>
<evidence type="ECO:0000313" key="1">
    <source>
        <dbReference type="EMBL" id="VTR32877.1"/>
    </source>
</evidence>
<dbReference type="KEGG" id="stha:NCTC11429_01082"/>
<accession>A0A4U9UJK1</accession>